<evidence type="ECO:0000256" key="6">
    <source>
        <dbReference type="ARBA" id="ARBA00022771"/>
    </source>
</evidence>
<reference evidence="16 17" key="1">
    <citation type="journal article" date="2019" name="Sci. Rep.">
        <title>A high-quality genome of Eragrostis curvula grass provides insights into Poaceae evolution and supports new strategies to enhance forage quality.</title>
        <authorList>
            <person name="Carballo J."/>
            <person name="Santos B.A.C.M."/>
            <person name="Zappacosta D."/>
            <person name="Garbus I."/>
            <person name="Selva J.P."/>
            <person name="Gallo C.A."/>
            <person name="Diaz A."/>
            <person name="Albertini E."/>
            <person name="Caccamo M."/>
            <person name="Echenique V."/>
        </authorList>
    </citation>
    <scope>NUCLEOTIDE SEQUENCE [LARGE SCALE GENOMIC DNA]</scope>
    <source>
        <strain evidence="17">cv. Victoria</strain>
        <tissue evidence="16">Leaf</tissue>
    </source>
</reference>
<feature type="transmembrane region" description="Helical" evidence="14">
    <location>
        <begin position="228"/>
        <end position="250"/>
    </location>
</feature>
<keyword evidence="10 14" id="KW-0472">Membrane</keyword>
<dbReference type="GO" id="GO:0016567">
    <property type="term" value="P:protein ubiquitination"/>
    <property type="evidence" value="ECO:0007669"/>
    <property type="project" value="UniProtKB-UniPathway"/>
</dbReference>
<feature type="transmembrane region" description="Helical" evidence="14">
    <location>
        <begin position="21"/>
        <end position="47"/>
    </location>
</feature>
<keyword evidence="6 12" id="KW-0863">Zinc-finger</keyword>
<evidence type="ECO:0000259" key="15">
    <source>
        <dbReference type="PROSITE" id="PS50089"/>
    </source>
</evidence>
<evidence type="ECO:0000256" key="3">
    <source>
        <dbReference type="ARBA" id="ARBA00022679"/>
    </source>
</evidence>
<evidence type="ECO:0000313" key="16">
    <source>
        <dbReference type="EMBL" id="TVU28365.1"/>
    </source>
</evidence>
<dbReference type="PANTHER" id="PTHR45768:SF61">
    <property type="entry name" value="RING-H2 FINGER PROTEIN ATL18"/>
    <property type="match status" value="1"/>
</dbReference>
<keyword evidence="7" id="KW-0833">Ubl conjugation pathway</keyword>
<evidence type="ECO:0000256" key="13">
    <source>
        <dbReference type="SAM" id="MobiDB-lite"/>
    </source>
</evidence>
<comment type="pathway">
    <text evidence="2">Protein modification; protein ubiquitination.</text>
</comment>
<dbReference type="GO" id="GO:0016740">
    <property type="term" value="F:transferase activity"/>
    <property type="evidence" value="ECO:0007669"/>
    <property type="project" value="UniProtKB-KW"/>
</dbReference>
<evidence type="ECO:0000256" key="2">
    <source>
        <dbReference type="ARBA" id="ARBA00004906"/>
    </source>
</evidence>
<evidence type="ECO:0000256" key="4">
    <source>
        <dbReference type="ARBA" id="ARBA00022692"/>
    </source>
</evidence>
<comment type="subcellular location">
    <subcellularLocation>
        <location evidence="1">Membrane</location>
        <topology evidence="1">Single-pass membrane protein</topology>
    </subcellularLocation>
</comment>
<evidence type="ECO:0000313" key="17">
    <source>
        <dbReference type="Proteomes" id="UP000324897"/>
    </source>
</evidence>
<dbReference type="EMBL" id="RWGY01000011">
    <property type="protein sequence ID" value="TVU28365.1"/>
    <property type="molecule type" value="Genomic_DNA"/>
</dbReference>
<dbReference type="GO" id="GO:0016020">
    <property type="term" value="C:membrane"/>
    <property type="evidence" value="ECO:0007669"/>
    <property type="project" value="UniProtKB-SubCell"/>
</dbReference>
<feature type="compositionally biased region" description="Basic and acidic residues" evidence="13">
    <location>
        <begin position="352"/>
        <end position="363"/>
    </location>
</feature>
<evidence type="ECO:0000256" key="9">
    <source>
        <dbReference type="ARBA" id="ARBA00022989"/>
    </source>
</evidence>
<keyword evidence="17" id="KW-1185">Reference proteome</keyword>
<comment type="caution">
    <text evidence="16">The sequence shown here is derived from an EMBL/GenBank/DDBJ whole genome shotgun (WGS) entry which is preliminary data.</text>
</comment>
<keyword evidence="4 14" id="KW-0812">Transmembrane</keyword>
<gene>
    <name evidence="16" type="ORF">EJB05_19881</name>
</gene>
<dbReference type="InterPro" id="IPR013083">
    <property type="entry name" value="Znf_RING/FYVE/PHD"/>
</dbReference>
<dbReference type="OrthoDB" id="8062037at2759"/>
<dbReference type="AlphaFoldDB" id="A0A5J9UXL8"/>
<organism evidence="16 17">
    <name type="scientific">Eragrostis curvula</name>
    <name type="common">weeping love grass</name>
    <dbReference type="NCBI Taxonomy" id="38414"/>
    <lineage>
        <taxon>Eukaryota</taxon>
        <taxon>Viridiplantae</taxon>
        <taxon>Streptophyta</taxon>
        <taxon>Embryophyta</taxon>
        <taxon>Tracheophyta</taxon>
        <taxon>Spermatophyta</taxon>
        <taxon>Magnoliopsida</taxon>
        <taxon>Liliopsida</taxon>
        <taxon>Poales</taxon>
        <taxon>Poaceae</taxon>
        <taxon>PACMAD clade</taxon>
        <taxon>Chloridoideae</taxon>
        <taxon>Eragrostideae</taxon>
        <taxon>Eragrostidinae</taxon>
        <taxon>Eragrostis</taxon>
    </lineage>
</organism>
<evidence type="ECO:0000256" key="7">
    <source>
        <dbReference type="ARBA" id="ARBA00022786"/>
    </source>
</evidence>
<evidence type="ECO:0000256" key="8">
    <source>
        <dbReference type="ARBA" id="ARBA00022833"/>
    </source>
</evidence>
<name>A0A5J9UXL8_9POAL</name>
<keyword evidence="3" id="KW-0808">Transferase</keyword>
<dbReference type="PANTHER" id="PTHR45768">
    <property type="entry name" value="E3 UBIQUITIN-PROTEIN LIGASE RNF13-LIKE"/>
    <property type="match status" value="1"/>
</dbReference>
<keyword evidence="8" id="KW-0862">Zinc</keyword>
<dbReference type="Gramene" id="TVU28365">
    <property type="protein sequence ID" value="TVU28365"/>
    <property type="gene ID" value="EJB05_19881"/>
</dbReference>
<feature type="domain" description="RING-type" evidence="15">
    <location>
        <begin position="97"/>
        <end position="139"/>
    </location>
</feature>
<dbReference type="GO" id="GO:0008270">
    <property type="term" value="F:zinc ion binding"/>
    <property type="evidence" value="ECO:0007669"/>
    <property type="project" value="UniProtKB-KW"/>
</dbReference>
<dbReference type="Gene3D" id="3.30.40.10">
    <property type="entry name" value="Zinc/RING finger domain, C3HC4 (zinc finger)"/>
    <property type="match status" value="1"/>
</dbReference>
<dbReference type="InterPro" id="IPR001841">
    <property type="entry name" value="Znf_RING"/>
</dbReference>
<evidence type="ECO:0000256" key="5">
    <source>
        <dbReference type="ARBA" id="ARBA00022723"/>
    </source>
</evidence>
<dbReference type="SUPFAM" id="SSF57850">
    <property type="entry name" value="RING/U-box"/>
    <property type="match status" value="1"/>
</dbReference>
<feature type="region of interest" description="Disordered" evidence="13">
    <location>
        <begin position="287"/>
        <end position="317"/>
    </location>
</feature>
<accession>A0A5J9UXL8</accession>
<feature type="non-terminal residue" evidence="16">
    <location>
        <position position="1"/>
    </location>
</feature>
<dbReference type="Proteomes" id="UP000324897">
    <property type="component" value="Chromosome 1"/>
</dbReference>
<dbReference type="Pfam" id="PF13639">
    <property type="entry name" value="zf-RING_2"/>
    <property type="match status" value="1"/>
</dbReference>
<proteinExistence type="inferred from homology"/>
<evidence type="ECO:0000256" key="12">
    <source>
        <dbReference type="PROSITE-ProRule" id="PRU00175"/>
    </source>
</evidence>
<dbReference type="CDD" id="cd16461">
    <property type="entry name" value="RING-H2_EL5-like"/>
    <property type="match status" value="1"/>
</dbReference>
<evidence type="ECO:0000256" key="11">
    <source>
        <dbReference type="ARBA" id="ARBA00024209"/>
    </source>
</evidence>
<protein>
    <recommendedName>
        <fullName evidence="15">RING-type domain-containing protein</fullName>
    </recommendedName>
</protein>
<feature type="region of interest" description="Disordered" evidence="13">
    <location>
        <begin position="340"/>
        <end position="363"/>
    </location>
</feature>
<comment type="similarity">
    <text evidence="11">Belongs to the RING-type zinc finger family. ATL subfamily.</text>
</comment>
<dbReference type="PROSITE" id="PS50089">
    <property type="entry name" value="ZF_RING_2"/>
    <property type="match status" value="1"/>
</dbReference>
<dbReference type="UniPathway" id="UPA00143"/>
<dbReference type="SMART" id="SM00184">
    <property type="entry name" value="RING"/>
    <property type="match status" value="1"/>
</dbReference>
<keyword evidence="5" id="KW-0479">Metal-binding</keyword>
<keyword evidence="9 14" id="KW-1133">Transmembrane helix</keyword>
<evidence type="ECO:0000256" key="14">
    <source>
        <dbReference type="SAM" id="Phobius"/>
    </source>
</evidence>
<sequence length="391" mass="42253">ERRQKRRRRPAFVACRMAGTALSSVILLVAGVVAMLVLHILIVVWALRRGAVLLGASGSSAAARDEERGAAAAAGLSAEELGELPCHERKAGDGVECAVCLDAFQAGDRCRVLPACAHGFHAQCVDSWLRKSRVCPICRAEVVVVVGRGKEAGQWPARSPPRRSLLNGRVVQIGSDPADQHDTWHHSKVRSKKAAPLPSSQVLSPRSVAPDTVRWSFAFCMARGAHSVVFLVTGLALVFVVHVVVVIWALRWALRTRPSRVGEQAEEAGGCGGGGAPGLSAEEVGELPCHPRAQGGSRRRRLRRVPGGVPRRRPVQGAARVRARLPRRVRRLVAAQEPPVSDLSCRGGGRAWQERRRGGGGRRLGDRYRKVGMAWSPWPMSPVVAFMLQNV</sequence>
<feature type="compositionally biased region" description="Basic residues" evidence="13">
    <location>
        <begin position="297"/>
        <end position="314"/>
    </location>
</feature>
<feature type="region of interest" description="Disordered" evidence="13">
    <location>
        <begin position="177"/>
        <end position="202"/>
    </location>
</feature>
<evidence type="ECO:0000256" key="1">
    <source>
        <dbReference type="ARBA" id="ARBA00004167"/>
    </source>
</evidence>
<evidence type="ECO:0000256" key="10">
    <source>
        <dbReference type="ARBA" id="ARBA00023136"/>
    </source>
</evidence>